<dbReference type="AlphaFoldDB" id="X0TJW1"/>
<gene>
    <name evidence="2" type="ORF">S01H1_31843</name>
</gene>
<evidence type="ECO:0000259" key="1">
    <source>
        <dbReference type="Pfam" id="PF10120"/>
    </source>
</evidence>
<sequence length="37" mass="4084">PDVIYDDGGKGKEPMIRLLGKTPKDVVNKVHMFSKGL</sequence>
<comment type="caution">
    <text evidence="2">The sequence shown here is derived from an EMBL/GenBank/DDBJ whole genome shotgun (WGS) entry which is preliminary data.</text>
</comment>
<dbReference type="Gene3D" id="3.40.225.10">
    <property type="entry name" value="Class II aldolase/adducin N-terminal domain"/>
    <property type="match status" value="1"/>
</dbReference>
<feature type="domain" description="Thiamine-phosphate synthase ThiN" evidence="1">
    <location>
        <begin position="1"/>
        <end position="31"/>
    </location>
</feature>
<name>X0TJW1_9ZZZZ</name>
<accession>X0TJW1</accession>
<dbReference type="SUPFAM" id="SSF53639">
    <property type="entry name" value="AraD/HMP-PK domain-like"/>
    <property type="match status" value="1"/>
</dbReference>
<dbReference type="InterPro" id="IPR036409">
    <property type="entry name" value="Aldolase_II/adducin_N_sf"/>
</dbReference>
<dbReference type="EMBL" id="BARS01019673">
    <property type="protein sequence ID" value="GAF93509.1"/>
    <property type="molecule type" value="Genomic_DNA"/>
</dbReference>
<proteinExistence type="predicted"/>
<dbReference type="InterPro" id="IPR019293">
    <property type="entry name" value="ThiN"/>
</dbReference>
<protein>
    <recommendedName>
        <fullName evidence="1">Thiamine-phosphate synthase ThiN domain-containing protein</fullName>
    </recommendedName>
</protein>
<dbReference type="Pfam" id="PF10120">
    <property type="entry name" value="ThiN"/>
    <property type="match status" value="1"/>
</dbReference>
<organism evidence="2">
    <name type="scientific">marine sediment metagenome</name>
    <dbReference type="NCBI Taxonomy" id="412755"/>
    <lineage>
        <taxon>unclassified sequences</taxon>
        <taxon>metagenomes</taxon>
        <taxon>ecological metagenomes</taxon>
    </lineage>
</organism>
<reference evidence="2" key="1">
    <citation type="journal article" date="2014" name="Front. Microbiol.">
        <title>High frequency of phylogenetically diverse reductive dehalogenase-homologous genes in deep subseafloor sedimentary metagenomes.</title>
        <authorList>
            <person name="Kawai M."/>
            <person name="Futagami T."/>
            <person name="Toyoda A."/>
            <person name="Takaki Y."/>
            <person name="Nishi S."/>
            <person name="Hori S."/>
            <person name="Arai W."/>
            <person name="Tsubouchi T."/>
            <person name="Morono Y."/>
            <person name="Uchiyama I."/>
            <person name="Ito T."/>
            <person name="Fujiyama A."/>
            <person name="Inagaki F."/>
            <person name="Takami H."/>
        </authorList>
    </citation>
    <scope>NUCLEOTIDE SEQUENCE</scope>
    <source>
        <strain evidence="2">Expedition CK06-06</strain>
    </source>
</reference>
<feature type="non-terminal residue" evidence="2">
    <location>
        <position position="1"/>
    </location>
</feature>
<evidence type="ECO:0000313" key="2">
    <source>
        <dbReference type="EMBL" id="GAF93509.1"/>
    </source>
</evidence>